<dbReference type="EMBL" id="MGGW01000015">
    <property type="protein sequence ID" value="OGM54308.1"/>
    <property type="molecule type" value="Genomic_DNA"/>
</dbReference>
<dbReference type="SUPFAM" id="SSF53098">
    <property type="entry name" value="Ribonuclease H-like"/>
    <property type="match status" value="1"/>
</dbReference>
<dbReference type="Proteomes" id="UP000178603">
    <property type="component" value="Unassembled WGS sequence"/>
</dbReference>
<protein>
    <recommendedName>
        <fullName evidence="4">Exonuclease domain-containing protein</fullName>
    </recommendedName>
</protein>
<gene>
    <name evidence="5" type="ORF">A3E44_03960</name>
</gene>
<dbReference type="SMART" id="SM00479">
    <property type="entry name" value="EXOIII"/>
    <property type="match status" value="1"/>
</dbReference>
<reference evidence="5 6" key="1">
    <citation type="journal article" date="2016" name="Nat. Commun.">
        <title>Thousands of microbial genomes shed light on interconnected biogeochemical processes in an aquifer system.</title>
        <authorList>
            <person name="Anantharaman K."/>
            <person name="Brown C.T."/>
            <person name="Hug L.A."/>
            <person name="Sharon I."/>
            <person name="Castelle C.J."/>
            <person name="Probst A.J."/>
            <person name="Thomas B.C."/>
            <person name="Singh A."/>
            <person name="Wilkins M.J."/>
            <person name="Karaoz U."/>
            <person name="Brodie E.L."/>
            <person name="Williams K.H."/>
            <person name="Hubbard S.S."/>
            <person name="Banfield J.F."/>
        </authorList>
    </citation>
    <scope>NUCLEOTIDE SEQUENCE [LARGE SCALE GENOMIC DNA]</scope>
</reference>
<dbReference type="AlphaFoldDB" id="A0A1F8ASQ8"/>
<dbReference type="Pfam" id="PF00929">
    <property type="entry name" value="RNase_T"/>
    <property type="match status" value="1"/>
</dbReference>
<evidence type="ECO:0000313" key="6">
    <source>
        <dbReference type="Proteomes" id="UP000178603"/>
    </source>
</evidence>
<keyword evidence="3" id="KW-0269">Exonuclease</keyword>
<sequence>MFTSDRHLKGRKPTDFRKRKLIFLDLEMTGSDPHRHEIIEVAWIVVNGNNFKILSSFVSKVKPLHLDTNDNEGLVIAGFSEKKWENAIELEKVLEKLANVAPNAMLVGWAIFHDWEFLERAFEKYNITPKFNYRMLPVDTIAYAKLYKDKRLKGLGLRTGVLNYFGMKFPKQHGALVDAKLSLLVFKRLMKMK</sequence>
<keyword evidence="2" id="KW-0378">Hydrolase</keyword>
<evidence type="ECO:0000313" key="5">
    <source>
        <dbReference type="EMBL" id="OGM54308.1"/>
    </source>
</evidence>
<dbReference type="PANTHER" id="PTHR30231">
    <property type="entry name" value="DNA POLYMERASE III SUBUNIT EPSILON"/>
    <property type="match status" value="1"/>
</dbReference>
<dbReference type="InterPro" id="IPR013520">
    <property type="entry name" value="Ribonucl_H"/>
</dbReference>
<dbReference type="InterPro" id="IPR036397">
    <property type="entry name" value="RNaseH_sf"/>
</dbReference>
<dbReference type="GO" id="GO:0003676">
    <property type="term" value="F:nucleic acid binding"/>
    <property type="evidence" value="ECO:0007669"/>
    <property type="project" value="InterPro"/>
</dbReference>
<organism evidence="5 6">
    <name type="scientific">Candidatus Woesebacteria bacterium RIFCSPHIGHO2_12_FULL_41_24</name>
    <dbReference type="NCBI Taxonomy" id="1802510"/>
    <lineage>
        <taxon>Bacteria</taxon>
        <taxon>Candidatus Woeseibacteriota</taxon>
    </lineage>
</organism>
<evidence type="ECO:0000256" key="3">
    <source>
        <dbReference type="ARBA" id="ARBA00022839"/>
    </source>
</evidence>
<evidence type="ECO:0000259" key="4">
    <source>
        <dbReference type="SMART" id="SM00479"/>
    </source>
</evidence>
<accession>A0A1F8ASQ8</accession>
<dbReference type="Gene3D" id="3.30.420.10">
    <property type="entry name" value="Ribonuclease H-like superfamily/Ribonuclease H"/>
    <property type="match status" value="1"/>
</dbReference>
<evidence type="ECO:0000256" key="1">
    <source>
        <dbReference type="ARBA" id="ARBA00022722"/>
    </source>
</evidence>
<dbReference type="GO" id="GO:0008408">
    <property type="term" value="F:3'-5' exonuclease activity"/>
    <property type="evidence" value="ECO:0007669"/>
    <property type="project" value="TreeGrafter"/>
</dbReference>
<feature type="domain" description="Exonuclease" evidence="4">
    <location>
        <begin position="20"/>
        <end position="193"/>
    </location>
</feature>
<evidence type="ECO:0000256" key="2">
    <source>
        <dbReference type="ARBA" id="ARBA00022801"/>
    </source>
</evidence>
<dbReference type="PANTHER" id="PTHR30231:SF4">
    <property type="entry name" value="PROTEIN NEN2"/>
    <property type="match status" value="1"/>
</dbReference>
<dbReference type="InterPro" id="IPR012337">
    <property type="entry name" value="RNaseH-like_sf"/>
</dbReference>
<dbReference type="CDD" id="cd06127">
    <property type="entry name" value="DEDDh"/>
    <property type="match status" value="1"/>
</dbReference>
<proteinExistence type="predicted"/>
<name>A0A1F8ASQ8_9BACT</name>
<comment type="caution">
    <text evidence="5">The sequence shown here is derived from an EMBL/GenBank/DDBJ whole genome shotgun (WGS) entry which is preliminary data.</text>
</comment>
<keyword evidence="1" id="KW-0540">Nuclease</keyword>